<dbReference type="FunFam" id="3.30.70.60:FF:000001">
    <property type="entry name" value="Elongation factor 1-beta 1 like"/>
    <property type="match status" value="1"/>
</dbReference>
<dbReference type="InterPro" id="IPR001623">
    <property type="entry name" value="DnaJ_domain"/>
</dbReference>
<keyword evidence="11" id="KW-1185">Reference proteome</keyword>
<keyword evidence="7" id="KW-0012">Acyltransferase</keyword>
<dbReference type="Pfam" id="PF00226">
    <property type="entry name" value="DnaJ"/>
    <property type="match status" value="1"/>
</dbReference>
<reference evidence="11" key="2">
    <citation type="journal article" date="2017" name="J. Anim. Genet.">
        <title>Multiple reference genome sequences of hot pepper reveal the massive evolution of plant disease resistance genes by retroduplication.</title>
        <authorList>
            <person name="Kim S."/>
            <person name="Park J."/>
            <person name="Yeom S.-I."/>
            <person name="Kim Y.-M."/>
            <person name="Seo E."/>
            <person name="Kim K.-T."/>
            <person name="Kim M.-S."/>
            <person name="Lee J.M."/>
            <person name="Cheong K."/>
            <person name="Shin H.-S."/>
            <person name="Kim S.-B."/>
            <person name="Han K."/>
            <person name="Lee J."/>
            <person name="Park M."/>
            <person name="Lee H.-A."/>
            <person name="Lee H.-Y."/>
            <person name="Lee Y."/>
            <person name="Oh S."/>
            <person name="Lee J.H."/>
            <person name="Choi E."/>
            <person name="Choi E."/>
            <person name="Lee S.E."/>
            <person name="Jeon J."/>
            <person name="Kim H."/>
            <person name="Choi G."/>
            <person name="Song H."/>
            <person name="Lee J."/>
            <person name="Lee S.-C."/>
            <person name="Kwon J.-K."/>
            <person name="Lee H.-Y."/>
            <person name="Koo N."/>
            <person name="Hong Y."/>
            <person name="Kim R.W."/>
            <person name="Kang W.-H."/>
            <person name="Huh J.H."/>
            <person name="Kang B.-C."/>
            <person name="Yang T.-J."/>
            <person name="Lee Y.-H."/>
            <person name="Bennetzen J.L."/>
            <person name="Choi D."/>
        </authorList>
    </citation>
    <scope>NUCLEOTIDE SEQUENCE [LARGE SCALE GENOMIC DNA]</scope>
    <source>
        <strain evidence="11">cv. PBC81</strain>
    </source>
</reference>
<dbReference type="InterPro" id="IPR014717">
    <property type="entry name" value="Transl_elong_EF1B/ribsomal_bS6"/>
</dbReference>
<evidence type="ECO:0000313" key="10">
    <source>
        <dbReference type="EMBL" id="PHT30279.1"/>
    </source>
</evidence>
<dbReference type="PANTHER" id="PTHR30602:SF12">
    <property type="entry name" value="AMINO-ACID ACETYLTRANSFERASE NAGS1, CHLOROPLASTIC-RELATED"/>
    <property type="match status" value="1"/>
</dbReference>
<dbReference type="UniPathway" id="UPA00068"/>
<evidence type="ECO:0000256" key="4">
    <source>
        <dbReference type="ARBA" id="ARBA00022679"/>
    </source>
</evidence>
<dbReference type="Pfam" id="PF00736">
    <property type="entry name" value="EF1_GNE"/>
    <property type="match status" value="1"/>
</dbReference>
<dbReference type="SUPFAM" id="SSF46565">
    <property type="entry name" value="Chaperone J-domain"/>
    <property type="match status" value="1"/>
</dbReference>
<gene>
    <name evidence="10" type="ORF">CQW23_30133</name>
</gene>
<evidence type="ECO:0000256" key="2">
    <source>
        <dbReference type="ARBA" id="ARBA00007411"/>
    </source>
</evidence>
<dbReference type="PANTHER" id="PTHR30602">
    <property type="entry name" value="AMINO-ACID ACETYLTRANSFERASE"/>
    <property type="match status" value="1"/>
</dbReference>
<evidence type="ECO:0000256" key="6">
    <source>
        <dbReference type="ARBA" id="ARBA00022917"/>
    </source>
</evidence>
<organism evidence="10 11">
    <name type="scientific">Capsicum baccatum</name>
    <name type="common">Peruvian pepper</name>
    <dbReference type="NCBI Taxonomy" id="33114"/>
    <lineage>
        <taxon>Eukaryota</taxon>
        <taxon>Viridiplantae</taxon>
        <taxon>Streptophyta</taxon>
        <taxon>Embryophyta</taxon>
        <taxon>Tracheophyta</taxon>
        <taxon>Spermatophyta</taxon>
        <taxon>Magnoliopsida</taxon>
        <taxon>eudicotyledons</taxon>
        <taxon>Gunneridae</taxon>
        <taxon>Pentapetalae</taxon>
        <taxon>asterids</taxon>
        <taxon>lamiids</taxon>
        <taxon>Solanales</taxon>
        <taxon>Solanaceae</taxon>
        <taxon>Solanoideae</taxon>
        <taxon>Capsiceae</taxon>
        <taxon>Capsicum</taxon>
    </lineage>
</organism>
<dbReference type="AlphaFoldDB" id="A0A2G2VBH5"/>
<accession>A0A2G2VBH5</accession>
<proteinExistence type="inferred from homology"/>
<dbReference type="SUPFAM" id="SSF55729">
    <property type="entry name" value="Acyl-CoA N-acyltransferases (Nat)"/>
    <property type="match status" value="1"/>
</dbReference>
<comment type="pathway">
    <text evidence="1">Amino-acid biosynthesis; L-arginine biosynthesis.</text>
</comment>
<protein>
    <submittedName>
        <fullName evidence="10">Amino-acid acetyltransferase NAGS1, chloroplastic</fullName>
    </submittedName>
</protein>
<dbReference type="GO" id="GO:0004042">
    <property type="term" value="F:L-glutamate N-acetyltransferase activity"/>
    <property type="evidence" value="ECO:0007669"/>
    <property type="project" value="InterPro"/>
</dbReference>
<evidence type="ECO:0000256" key="5">
    <source>
        <dbReference type="ARBA" id="ARBA00022768"/>
    </source>
</evidence>
<dbReference type="SMART" id="SM00888">
    <property type="entry name" value="EF1_GNE"/>
    <property type="match status" value="1"/>
</dbReference>
<evidence type="ECO:0000256" key="7">
    <source>
        <dbReference type="ARBA" id="ARBA00023315"/>
    </source>
</evidence>
<dbReference type="GO" id="GO:0003746">
    <property type="term" value="F:translation elongation factor activity"/>
    <property type="evidence" value="ECO:0007669"/>
    <property type="project" value="UniProtKB-KW"/>
</dbReference>
<keyword evidence="5" id="KW-0251">Elongation factor</keyword>
<sequence>MDVKPWDDETDMKKLEEAVHSIKVEGLLWGASKLVPVSYGINKKQIMLTILDELVLVDTLIEERIIKSYAHWRYHGEQSQIRDNNEAVYSEDENEAHDKDDGIRSMLEEVAEGSFVNYSKETVMAKLGSNLCPDWRGVNTVPRVRTAYEIAQGYLMDCIKVFPDEYDEYHSGISRKFEGLDTKITSITGQIFMAHFISGLLWLIGPNTLLGPRELTGIVYLTTHFKLLPYFHQGGVQRVHLLDGTIGRVLLKELFQKDGVGTMVASDLYEGARMARVSDFPRIKELLQSLEGSRTLIRRTDEELVKALPSFVIVEREGHIIACATLVPYFEEKCREVAAIAVSSDYRGQGQGDKLLAPKKSDNTKNYVILGVQKSASQDDIKKAYRKVAIKNHPDKGGNPEKCKEIDQTYNVLQEAASIVNFSYTLPSQYGGLFII</sequence>
<dbReference type="Gene3D" id="3.40.630.30">
    <property type="match status" value="1"/>
</dbReference>
<dbReference type="Gene3D" id="3.30.70.60">
    <property type="match status" value="1"/>
</dbReference>
<dbReference type="InterPro" id="IPR014038">
    <property type="entry name" value="EF1B_bsu/dsu_GNE"/>
</dbReference>
<dbReference type="STRING" id="33114.A0A2G2VBH5"/>
<dbReference type="SMART" id="SM00271">
    <property type="entry name" value="DnaJ"/>
    <property type="match status" value="1"/>
</dbReference>
<name>A0A2G2VBH5_CAPBA</name>
<evidence type="ECO:0000256" key="1">
    <source>
        <dbReference type="ARBA" id="ARBA00004730"/>
    </source>
</evidence>
<evidence type="ECO:0000259" key="9">
    <source>
        <dbReference type="PROSITE" id="PS51186"/>
    </source>
</evidence>
<evidence type="ECO:0000256" key="3">
    <source>
        <dbReference type="ARBA" id="ARBA00011606"/>
    </source>
</evidence>
<evidence type="ECO:0000313" key="11">
    <source>
        <dbReference type="Proteomes" id="UP000224567"/>
    </source>
</evidence>
<evidence type="ECO:0000259" key="8">
    <source>
        <dbReference type="PROSITE" id="PS50076"/>
    </source>
</evidence>
<dbReference type="PROSITE" id="PS50076">
    <property type="entry name" value="DNAJ_2"/>
    <property type="match status" value="1"/>
</dbReference>
<reference evidence="10 11" key="1">
    <citation type="journal article" date="2017" name="Genome Biol.">
        <title>New reference genome sequences of hot pepper reveal the massive evolution of plant disease-resistance genes by retroduplication.</title>
        <authorList>
            <person name="Kim S."/>
            <person name="Park J."/>
            <person name="Yeom S.I."/>
            <person name="Kim Y.M."/>
            <person name="Seo E."/>
            <person name="Kim K.T."/>
            <person name="Kim M.S."/>
            <person name="Lee J.M."/>
            <person name="Cheong K."/>
            <person name="Shin H.S."/>
            <person name="Kim S.B."/>
            <person name="Han K."/>
            <person name="Lee J."/>
            <person name="Park M."/>
            <person name="Lee H.A."/>
            <person name="Lee H.Y."/>
            <person name="Lee Y."/>
            <person name="Oh S."/>
            <person name="Lee J.H."/>
            <person name="Choi E."/>
            <person name="Choi E."/>
            <person name="Lee S.E."/>
            <person name="Jeon J."/>
            <person name="Kim H."/>
            <person name="Choi G."/>
            <person name="Song H."/>
            <person name="Lee J."/>
            <person name="Lee S.C."/>
            <person name="Kwon J.K."/>
            <person name="Lee H.Y."/>
            <person name="Koo N."/>
            <person name="Hong Y."/>
            <person name="Kim R.W."/>
            <person name="Kang W.H."/>
            <person name="Huh J.H."/>
            <person name="Kang B.C."/>
            <person name="Yang T.J."/>
            <person name="Lee Y.H."/>
            <person name="Bennetzen J.L."/>
            <person name="Choi D."/>
        </authorList>
    </citation>
    <scope>NUCLEOTIDE SEQUENCE [LARGE SCALE GENOMIC DNA]</scope>
    <source>
        <strain evidence="11">cv. PBC81</strain>
    </source>
</reference>
<feature type="domain" description="J" evidence="8">
    <location>
        <begin position="365"/>
        <end position="431"/>
    </location>
</feature>
<dbReference type="CDD" id="cd00292">
    <property type="entry name" value="EF1B"/>
    <property type="match status" value="1"/>
</dbReference>
<dbReference type="InterPro" id="IPR016181">
    <property type="entry name" value="Acyl_CoA_acyltransferase"/>
</dbReference>
<feature type="domain" description="N-acetyltransferase" evidence="9">
    <location>
        <begin position="270"/>
        <end position="427"/>
    </location>
</feature>
<keyword evidence="4" id="KW-0808">Transferase</keyword>
<dbReference type="Pfam" id="PF00583">
    <property type="entry name" value="Acetyltransf_1"/>
    <property type="match status" value="1"/>
</dbReference>
<dbReference type="CDD" id="cd06257">
    <property type="entry name" value="DnaJ"/>
    <property type="match status" value="1"/>
</dbReference>
<dbReference type="InterPro" id="IPR036219">
    <property type="entry name" value="eEF-1beta-like_sf"/>
</dbReference>
<comment type="similarity">
    <text evidence="2">Belongs to the EF-1-beta/EF-1-delta family.</text>
</comment>
<comment type="subunit">
    <text evidence="3">EF-1 is composed of 4 subunits: alpha, beta (1B-alpha=beta'), delta (1B-beta), and gamma (1B-gamma).</text>
</comment>
<dbReference type="Proteomes" id="UP000224567">
    <property type="component" value="Unassembled WGS sequence"/>
</dbReference>
<dbReference type="SUPFAM" id="SSF54984">
    <property type="entry name" value="eEF-1beta-like"/>
    <property type="match status" value="1"/>
</dbReference>
<dbReference type="Gene3D" id="3.40.1160.10">
    <property type="entry name" value="Acetylglutamate kinase-like"/>
    <property type="match status" value="1"/>
</dbReference>
<dbReference type="CDD" id="cd04301">
    <property type="entry name" value="NAT_SF"/>
    <property type="match status" value="1"/>
</dbReference>
<dbReference type="InterPro" id="IPR036393">
    <property type="entry name" value="AceGlu_kinase-like_sf"/>
</dbReference>
<dbReference type="GO" id="GO:0006526">
    <property type="term" value="P:L-arginine biosynthetic process"/>
    <property type="evidence" value="ECO:0007669"/>
    <property type="project" value="UniProtKB-UniPathway"/>
</dbReference>
<dbReference type="InterPro" id="IPR036869">
    <property type="entry name" value="J_dom_sf"/>
</dbReference>
<dbReference type="EMBL" id="MLFT02000044">
    <property type="protein sequence ID" value="PHT30279.1"/>
    <property type="molecule type" value="Genomic_DNA"/>
</dbReference>
<dbReference type="PROSITE" id="PS51186">
    <property type="entry name" value="GNAT"/>
    <property type="match status" value="1"/>
</dbReference>
<comment type="caution">
    <text evidence="10">The sequence shown here is derived from an EMBL/GenBank/DDBJ whole genome shotgun (WGS) entry which is preliminary data.</text>
</comment>
<dbReference type="PRINTS" id="PR00625">
    <property type="entry name" value="JDOMAIN"/>
</dbReference>
<dbReference type="InterPro" id="IPR000182">
    <property type="entry name" value="GNAT_dom"/>
</dbReference>
<dbReference type="GO" id="GO:0005737">
    <property type="term" value="C:cytoplasm"/>
    <property type="evidence" value="ECO:0007669"/>
    <property type="project" value="InterPro"/>
</dbReference>
<dbReference type="InterPro" id="IPR010167">
    <property type="entry name" value="NH2A_AcTrfase"/>
</dbReference>
<dbReference type="OrthoDB" id="1643041at2759"/>
<keyword evidence="6" id="KW-0648">Protein biosynthesis</keyword>
<dbReference type="Gene3D" id="1.10.287.110">
    <property type="entry name" value="DnaJ domain"/>
    <property type="match status" value="1"/>
</dbReference>